<evidence type="ECO:0000256" key="4">
    <source>
        <dbReference type="SAM" id="MobiDB-lite"/>
    </source>
</evidence>
<dbReference type="Proteomes" id="UP000653797">
    <property type="component" value="Unassembled WGS sequence"/>
</dbReference>
<keyword evidence="5" id="KW-1133">Transmembrane helix</keyword>
<feature type="compositionally biased region" description="Low complexity" evidence="4">
    <location>
        <begin position="402"/>
        <end position="411"/>
    </location>
</feature>
<dbReference type="PANTHER" id="PTHR43630:SF1">
    <property type="entry name" value="POLY-BETA-1,6-N-ACETYL-D-GLUCOSAMINE SYNTHASE"/>
    <property type="match status" value="1"/>
</dbReference>
<organism evidence="6 7">
    <name type="scientific">Spirosoma validum</name>
    <dbReference type="NCBI Taxonomy" id="2771355"/>
    <lineage>
        <taxon>Bacteria</taxon>
        <taxon>Pseudomonadati</taxon>
        <taxon>Bacteroidota</taxon>
        <taxon>Cytophagia</taxon>
        <taxon>Cytophagales</taxon>
        <taxon>Cytophagaceae</taxon>
        <taxon>Spirosoma</taxon>
    </lineage>
</organism>
<keyword evidence="5" id="KW-0472">Membrane</keyword>
<name>A0A927GFV4_9BACT</name>
<feature type="transmembrane region" description="Helical" evidence="5">
    <location>
        <begin position="6"/>
        <end position="29"/>
    </location>
</feature>
<dbReference type="GO" id="GO:0016757">
    <property type="term" value="F:glycosyltransferase activity"/>
    <property type="evidence" value="ECO:0007669"/>
    <property type="project" value="UniProtKB-KW"/>
</dbReference>
<evidence type="ECO:0000313" key="6">
    <source>
        <dbReference type="EMBL" id="MBD2756219.1"/>
    </source>
</evidence>
<keyword evidence="5" id="KW-0812">Transmembrane</keyword>
<evidence type="ECO:0000256" key="1">
    <source>
        <dbReference type="ARBA" id="ARBA00006739"/>
    </source>
</evidence>
<keyword evidence="7" id="KW-1185">Reference proteome</keyword>
<dbReference type="Gene3D" id="3.90.550.10">
    <property type="entry name" value="Spore Coat Polysaccharide Biosynthesis Protein SpsA, Chain A"/>
    <property type="match status" value="1"/>
</dbReference>
<reference evidence="6" key="1">
    <citation type="submission" date="2020-09" db="EMBL/GenBank/DDBJ databases">
        <authorList>
            <person name="Kim M.K."/>
        </authorList>
    </citation>
    <scope>NUCLEOTIDE SEQUENCE</scope>
    <source>
        <strain evidence="6">BT704</strain>
    </source>
</reference>
<comment type="similarity">
    <text evidence="1">Belongs to the glycosyltransferase 2 family.</text>
</comment>
<dbReference type="SUPFAM" id="SSF53448">
    <property type="entry name" value="Nucleotide-diphospho-sugar transferases"/>
    <property type="match status" value="1"/>
</dbReference>
<accession>A0A927GFV4</accession>
<protein>
    <submittedName>
        <fullName evidence="6">Glycosyltransferase</fullName>
    </submittedName>
</protein>
<comment type="caution">
    <text evidence="6">The sequence shown here is derived from an EMBL/GenBank/DDBJ whole genome shotgun (WGS) entry which is preliminary data.</text>
</comment>
<evidence type="ECO:0000256" key="5">
    <source>
        <dbReference type="SAM" id="Phobius"/>
    </source>
</evidence>
<gene>
    <name evidence="6" type="ORF">IC230_25200</name>
</gene>
<evidence type="ECO:0000256" key="3">
    <source>
        <dbReference type="ARBA" id="ARBA00022679"/>
    </source>
</evidence>
<dbReference type="PANTHER" id="PTHR43630">
    <property type="entry name" value="POLY-BETA-1,6-N-ACETYL-D-GLUCOSAMINE SYNTHASE"/>
    <property type="match status" value="1"/>
</dbReference>
<dbReference type="EMBL" id="JACXAA010000011">
    <property type="protein sequence ID" value="MBD2756219.1"/>
    <property type="molecule type" value="Genomic_DNA"/>
</dbReference>
<dbReference type="AlphaFoldDB" id="A0A927GFV4"/>
<feature type="region of interest" description="Disordered" evidence="4">
    <location>
        <begin position="390"/>
        <end position="423"/>
    </location>
</feature>
<feature type="transmembrane region" description="Helical" evidence="5">
    <location>
        <begin position="335"/>
        <end position="353"/>
    </location>
</feature>
<feature type="transmembrane region" description="Helical" evidence="5">
    <location>
        <begin position="308"/>
        <end position="329"/>
    </location>
</feature>
<sequence>MILTSIYFLAFLICSYTAINTLYLALFAIAGRIVPSKEPAELLPVTTFRRMAVMVPAYREDSVIVESVLANLVQTYPRSAYDLIVIADSFQPATLKELAKLPIRVIEVSFDVSTVAKALRAGMQKLSADGYDVIVVADADNHMAPDFLDRVNMAFDEGWRAVQGHRVAKNKNTTVAVLDAISEEINNHIFRKGHRALGISPSFIGSGMALEYGLMEQYITQTNDIGGYDKGLDMYVREHDIKIAYLENALIYDEKVQTGVVFEHQRTRWIEAHLFYLEKYFFKGIAAFFTGRFDYADKAFQLFILPRILLLGILSIGVGVSFLFDISWLFQAMGIQLAVLCFVLILSIPGYLIKLISIKELVTLPMLFLRFTRSTLNFRKARNRFLHTPHGIQTKPQDLSDPAAPSSIPPITVDPKLSLNNHE</sequence>
<keyword evidence="3" id="KW-0808">Transferase</keyword>
<dbReference type="Pfam" id="PF13641">
    <property type="entry name" value="Glyco_tranf_2_3"/>
    <property type="match status" value="1"/>
</dbReference>
<keyword evidence="2" id="KW-0328">Glycosyltransferase</keyword>
<dbReference type="RefSeq" id="WP_191041840.1">
    <property type="nucleotide sequence ID" value="NZ_JACXAA010000011.1"/>
</dbReference>
<proteinExistence type="inferred from homology"/>
<dbReference type="InterPro" id="IPR029044">
    <property type="entry name" value="Nucleotide-diphossugar_trans"/>
</dbReference>
<evidence type="ECO:0000256" key="2">
    <source>
        <dbReference type="ARBA" id="ARBA00022676"/>
    </source>
</evidence>
<evidence type="ECO:0000313" key="7">
    <source>
        <dbReference type="Proteomes" id="UP000653797"/>
    </source>
</evidence>